<dbReference type="EC" id="2.3.2.27" evidence="5 16"/>
<gene>
    <name evidence="18" type="ORF">SPAPADRAFT_60032</name>
</gene>
<proteinExistence type="inferred from homology"/>
<dbReference type="HOGENOM" id="CLU_015885_0_0_1"/>
<dbReference type="GO" id="GO:0016567">
    <property type="term" value="P:protein ubiquitination"/>
    <property type="evidence" value="ECO:0007669"/>
    <property type="project" value="UniProtKB-UniPathway"/>
</dbReference>
<evidence type="ECO:0000256" key="13">
    <source>
        <dbReference type="ARBA" id="ARBA00022833"/>
    </source>
</evidence>
<keyword evidence="7" id="KW-0963">Cytoplasm</keyword>
<evidence type="ECO:0000256" key="7">
    <source>
        <dbReference type="ARBA" id="ARBA00022490"/>
    </source>
</evidence>
<dbReference type="STRING" id="619300.G3AJD8"/>
<comment type="catalytic activity">
    <reaction evidence="1 16">
        <text>S-ubiquitinyl-[E2 ubiquitin-conjugating enzyme]-L-cysteine + [acceptor protein]-L-lysine = [E2 ubiquitin-conjugating enzyme]-L-cysteine + N(6)-ubiquitinyl-[acceptor protein]-L-lysine.</text>
        <dbReference type="EC" id="2.3.2.27"/>
    </reaction>
</comment>
<evidence type="ECO:0000256" key="16">
    <source>
        <dbReference type="RuleBase" id="RU367090"/>
    </source>
</evidence>
<dbReference type="KEGG" id="spaa:SPAPADRAFT_60032"/>
<dbReference type="GO" id="GO:0005829">
    <property type="term" value="C:cytosol"/>
    <property type="evidence" value="ECO:0007669"/>
    <property type="project" value="UniProtKB-SubCell"/>
</dbReference>
<dbReference type="OrthoDB" id="6108at2759"/>
<evidence type="ECO:0000256" key="15">
    <source>
        <dbReference type="PROSITE-ProRule" id="PRU00175"/>
    </source>
</evidence>
<keyword evidence="12 16" id="KW-0833">Ubl conjugation pathway</keyword>
<dbReference type="Gene3D" id="3.30.40.10">
    <property type="entry name" value="Zinc/RING finger domain, C3HC4 (zinc finger)"/>
    <property type="match status" value="1"/>
</dbReference>
<feature type="domain" description="RING-type" evidence="17">
    <location>
        <begin position="551"/>
        <end position="597"/>
    </location>
</feature>
<dbReference type="FunFam" id="3.30.40.10:FF:000038">
    <property type="entry name" value="E3 ubiquitin-protein ligase listerin"/>
    <property type="match status" value="1"/>
</dbReference>
<keyword evidence="8 16" id="KW-0808">Transferase</keyword>
<evidence type="ECO:0000256" key="5">
    <source>
        <dbReference type="ARBA" id="ARBA00012483"/>
    </source>
</evidence>
<dbReference type="InterPro" id="IPR054477">
    <property type="entry name" value="LTN1_E3_ligase_6th"/>
</dbReference>
<keyword evidence="11 15" id="KW-0863">Zinc-finger</keyword>
<evidence type="ECO:0000256" key="2">
    <source>
        <dbReference type="ARBA" id="ARBA00004514"/>
    </source>
</evidence>
<dbReference type="InParanoid" id="G3AJD8"/>
<dbReference type="InterPro" id="IPR054478">
    <property type="entry name" value="LTN1_UBC"/>
</dbReference>
<keyword evidence="13 16" id="KW-0862">Zinc</keyword>
<dbReference type="EMBL" id="GL996500">
    <property type="protein sequence ID" value="EGW34597.1"/>
    <property type="molecule type" value="Genomic_DNA"/>
</dbReference>
<dbReference type="SUPFAM" id="SSF57850">
    <property type="entry name" value="RING/U-box"/>
    <property type="match status" value="1"/>
</dbReference>
<evidence type="ECO:0000256" key="8">
    <source>
        <dbReference type="ARBA" id="ARBA00022679"/>
    </source>
</evidence>
<dbReference type="GO" id="GO:1990112">
    <property type="term" value="C:RQC complex"/>
    <property type="evidence" value="ECO:0007669"/>
    <property type="project" value="UniProtKB-UniRule"/>
</dbReference>
<dbReference type="PANTHER" id="PTHR12389:SF0">
    <property type="entry name" value="E3 UBIQUITIN-PROTEIN LIGASE LISTERIN"/>
    <property type="match status" value="1"/>
</dbReference>
<dbReference type="InterPro" id="IPR039804">
    <property type="entry name" value="RING-CH-C4HC3_LTN1"/>
</dbReference>
<evidence type="ECO:0000313" key="18">
    <source>
        <dbReference type="EMBL" id="EGW34597.1"/>
    </source>
</evidence>
<organism evidence="19">
    <name type="scientific">Spathaspora passalidarum (strain NRRL Y-27907 / 11-Y1)</name>
    <dbReference type="NCBI Taxonomy" id="619300"/>
    <lineage>
        <taxon>Eukaryota</taxon>
        <taxon>Fungi</taxon>
        <taxon>Dikarya</taxon>
        <taxon>Ascomycota</taxon>
        <taxon>Saccharomycotina</taxon>
        <taxon>Pichiomycetes</taxon>
        <taxon>Debaryomycetaceae</taxon>
        <taxon>Spathaspora</taxon>
    </lineage>
</organism>
<feature type="non-terminal residue" evidence="18">
    <location>
        <position position="1"/>
    </location>
</feature>
<comment type="function">
    <text evidence="14">E3 ubiquitin-protein ligase component of the ribosome quality control complex (RQC), a ribosome-associated complex that mediates ubiquitination and extraction of incompletely synthesized nascent chains for proteasomal degradation. Mediates ubiquitination of proteins derived from mRNAs lacking stop codons (non-stop proteins) and other translation arrest products induced by poly-lysine sequences and tandem rare codons. Ubiquitination leads to CDC48 recruitment for extraction and degradation of the incomplete translation product. May indirectly play a role in chromatin function and transcription.</text>
</comment>
<reference evidence="18 19" key="1">
    <citation type="journal article" date="2011" name="Proc. Natl. Acad. Sci. U.S.A.">
        <title>Comparative genomics of xylose-fermenting fungi for enhanced biofuel production.</title>
        <authorList>
            <person name="Wohlbach D.J."/>
            <person name="Kuo A."/>
            <person name="Sato T.K."/>
            <person name="Potts K.M."/>
            <person name="Salamov A.A."/>
            <person name="LaButti K.M."/>
            <person name="Sun H."/>
            <person name="Clum A."/>
            <person name="Pangilinan J.L."/>
            <person name="Lindquist E.A."/>
            <person name="Lucas S."/>
            <person name="Lapidus A."/>
            <person name="Jin M."/>
            <person name="Gunawan C."/>
            <person name="Balan V."/>
            <person name="Dale B.E."/>
            <person name="Jeffries T.W."/>
            <person name="Zinkel R."/>
            <person name="Barry K.W."/>
            <person name="Grigoriev I.V."/>
            <person name="Gasch A.P."/>
        </authorList>
    </citation>
    <scope>NUCLEOTIDE SEQUENCE [LARGE SCALE GENOMIC DNA]</scope>
    <source>
        <strain evidence="19">NRRL Y-27907 / 11-Y1</strain>
    </source>
</reference>
<dbReference type="GO" id="GO:0008270">
    <property type="term" value="F:zinc ion binding"/>
    <property type="evidence" value="ECO:0007669"/>
    <property type="project" value="UniProtKB-KW"/>
</dbReference>
<dbReference type="UniPathway" id="UPA00143"/>
<comment type="pathway">
    <text evidence="3 16">Protein modification; protein ubiquitination.</text>
</comment>
<dbReference type="PROSITE" id="PS50089">
    <property type="entry name" value="ZF_RING_2"/>
    <property type="match status" value="1"/>
</dbReference>
<evidence type="ECO:0000256" key="10">
    <source>
        <dbReference type="ARBA" id="ARBA00022737"/>
    </source>
</evidence>
<dbReference type="Pfam" id="PF23009">
    <property type="entry name" value="UBC_like"/>
    <property type="match status" value="1"/>
</dbReference>
<dbReference type="GO" id="GO:0072344">
    <property type="term" value="P:rescue of stalled ribosome"/>
    <property type="evidence" value="ECO:0007669"/>
    <property type="project" value="UniProtKB-UniRule"/>
</dbReference>
<evidence type="ECO:0000313" key="19">
    <source>
        <dbReference type="Proteomes" id="UP000000709"/>
    </source>
</evidence>
<keyword evidence="9 16" id="KW-0479">Metal-binding</keyword>
<evidence type="ECO:0000259" key="17">
    <source>
        <dbReference type="PROSITE" id="PS50089"/>
    </source>
</evidence>
<dbReference type="InterPro" id="IPR039795">
    <property type="entry name" value="LTN1/Rkr1"/>
</dbReference>
<evidence type="ECO:0000256" key="14">
    <source>
        <dbReference type="ARBA" id="ARBA00055150"/>
    </source>
</evidence>
<keyword evidence="19" id="KW-1185">Reference proteome</keyword>
<evidence type="ECO:0000256" key="9">
    <source>
        <dbReference type="ARBA" id="ARBA00022723"/>
    </source>
</evidence>
<dbReference type="InterPro" id="IPR013083">
    <property type="entry name" value="Znf_RING/FYVE/PHD"/>
</dbReference>
<dbReference type="CDD" id="cd16491">
    <property type="entry name" value="RING-CH-C4HC3_LTN1"/>
    <property type="match status" value="1"/>
</dbReference>
<name>G3AJD8_SPAPN</name>
<dbReference type="GeneID" id="18873187"/>
<dbReference type="SMART" id="SM00744">
    <property type="entry name" value="RINGv"/>
    <property type="match status" value="1"/>
</dbReference>
<comment type="function">
    <text evidence="16">E3 ubiquitin-protein ligase. Component of the ribosome quality control complex (RQC), a ribosome-associated complex that mediates ubiquitination and extraction of incompletely synthesized nascent chains for proteasomal degradation.</text>
</comment>
<dbReference type="Proteomes" id="UP000000709">
    <property type="component" value="Unassembled WGS sequence"/>
</dbReference>
<dbReference type="GO" id="GO:0043023">
    <property type="term" value="F:ribosomal large subunit binding"/>
    <property type="evidence" value="ECO:0007669"/>
    <property type="project" value="TreeGrafter"/>
</dbReference>
<dbReference type="OMA" id="DISKEGM"/>
<dbReference type="Pfam" id="PF22999">
    <property type="entry name" value="LTN1_E3_ligase_6th"/>
    <property type="match status" value="1"/>
</dbReference>
<comment type="subcellular location">
    <subcellularLocation>
        <location evidence="2">Cytoplasm</location>
        <location evidence="2">Cytosol</location>
    </subcellularLocation>
</comment>
<dbReference type="GO" id="GO:1990116">
    <property type="term" value="P:ribosome-associated ubiquitin-dependent protein catabolic process"/>
    <property type="evidence" value="ECO:0007669"/>
    <property type="project" value="UniProtKB-UniRule"/>
</dbReference>
<evidence type="ECO:0000256" key="6">
    <source>
        <dbReference type="ARBA" id="ARBA00017157"/>
    </source>
</evidence>
<evidence type="ECO:0000256" key="3">
    <source>
        <dbReference type="ARBA" id="ARBA00004906"/>
    </source>
</evidence>
<sequence>LSNFESQEINYTKLVKSSLKFVSVISGMSSFLTSKKLDRIRQYVFSEILGVRKESDIVEQGLKWLTYSILFYNIEDKADFLPIMKFTMVLNQISSWFDSSIAYDPEFIDIRVQVARFLGFVLQKQITIPDNYWDLTNQVLKDNLGVIQADPERADLKYYTFKLYNLINKISKDSVEDDYNDLLEIFLAEDSIQIDNQATVLNQQISQRALEESDIPTKVLINEKMKLVSTFSSSRSISTQRVTASYLRQVLLKEQEDFVVEYQLSKSKLGEDEEGGIEAKILDEFISIIRNMKYVVLELDDYDFTKYLWAWYLIFTYFEDSTFKIRSDYINQLSKHNELQVLFEFIAEHMDFSDKFFSSLVFKQDDGVIENRIPNYDLIETARTEDLKNEIKYLIVHIYYKCLNYCGSQVQYWFKQLRDKQLKGKIEKSSAKYVSSILITNIMEQVLQEKDKIQGKEENLSIKVNQVTNEIRTTYVIDEQKMEMVIKIPHNYPLANVTVEGPLRLGVKENQWKAWLLASQRIISLTNGSIIDSIELFCKNVNLHFSGFEDCAICYSILHQDLSLPSKTCPTCSNKFHAACLYKWFKSSGSSTCPLCRSAFNFRVGRS</sequence>
<dbReference type="AlphaFoldDB" id="G3AJD8"/>
<dbReference type="InterPro" id="IPR001841">
    <property type="entry name" value="Znf_RING"/>
</dbReference>
<dbReference type="Pfam" id="PF13639">
    <property type="entry name" value="zf-RING_2"/>
    <property type="match status" value="1"/>
</dbReference>
<keyword evidence="10" id="KW-0677">Repeat</keyword>
<evidence type="ECO:0000256" key="1">
    <source>
        <dbReference type="ARBA" id="ARBA00000900"/>
    </source>
</evidence>
<protein>
    <recommendedName>
        <fullName evidence="6 16">E3 ubiquitin-protein ligase listerin</fullName>
        <ecNumber evidence="5 16">2.3.2.27</ecNumber>
    </recommendedName>
    <alternativeName>
        <fullName evidence="16">RING-type E3 ubiquitin transferase listerin</fullName>
    </alternativeName>
</protein>
<evidence type="ECO:0000256" key="4">
    <source>
        <dbReference type="ARBA" id="ARBA00007997"/>
    </source>
</evidence>
<dbReference type="PANTHER" id="PTHR12389">
    <property type="entry name" value="ZINC FINGER PROTEIN 294"/>
    <property type="match status" value="1"/>
</dbReference>
<evidence type="ECO:0000256" key="12">
    <source>
        <dbReference type="ARBA" id="ARBA00022786"/>
    </source>
</evidence>
<dbReference type="SMART" id="SM01197">
    <property type="entry name" value="FANCL_C"/>
    <property type="match status" value="1"/>
</dbReference>
<comment type="subunit">
    <text evidence="16">Component of the ribosome quality control complex (RQC).</text>
</comment>
<dbReference type="InterPro" id="IPR011016">
    <property type="entry name" value="Znf_RING-CH"/>
</dbReference>
<evidence type="ECO:0000256" key="11">
    <source>
        <dbReference type="ARBA" id="ARBA00022771"/>
    </source>
</evidence>
<dbReference type="GO" id="GO:0061630">
    <property type="term" value="F:ubiquitin protein ligase activity"/>
    <property type="evidence" value="ECO:0007669"/>
    <property type="project" value="UniProtKB-UniRule"/>
</dbReference>
<comment type="similarity">
    <text evidence="4 16">Belongs to the LTN1 family.</text>
</comment>
<accession>G3AJD8</accession>
<dbReference type="RefSeq" id="XP_007374181.1">
    <property type="nucleotide sequence ID" value="XM_007374119.1"/>
</dbReference>
<dbReference type="eggNOG" id="KOG0803">
    <property type="taxonomic scope" value="Eukaryota"/>
</dbReference>